<dbReference type="FunFam" id="3.40.640.10:FF:000046">
    <property type="entry name" value="Cystathionine gamma-lyase"/>
    <property type="match status" value="1"/>
</dbReference>
<dbReference type="AlphaFoldDB" id="A0A0A8E5P7"/>
<dbReference type="PIRSF" id="PIRSF001434">
    <property type="entry name" value="CGS"/>
    <property type="match status" value="1"/>
</dbReference>
<feature type="modified residue" description="N6-(pyridoxal phosphate)lysine" evidence="3">
    <location>
        <position position="208"/>
    </location>
</feature>
<dbReference type="KEGG" id="fgu:SD28_06435"/>
<dbReference type="GO" id="GO:0005737">
    <property type="term" value="C:cytoplasm"/>
    <property type="evidence" value="ECO:0007669"/>
    <property type="project" value="TreeGrafter"/>
</dbReference>
<dbReference type="CDD" id="cd00614">
    <property type="entry name" value="CGS_like"/>
    <property type="match status" value="1"/>
</dbReference>
<keyword evidence="2 3" id="KW-0663">Pyridoxal phosphate</keyword>
<comment type="similarity">
    <text evidence="4">Belongs to the trans-sulfuration enzymes family.</text>
</comment>
<reference evidence="5 6" key="1">
    <citation type="submission" date="2014-12" db="EMBL/GenBank/DDBJ databases">
        <title>Complete genome sequence of Francisella guanzhouensis strain 08HL01032 isolated from air-conditioning system in China.</title>
        <authorList>
            <person name="Svensson D."/>
            <person name="Ohrman C."/>
            <person name="Backman S."/>
            <person name="Karlsson E."/>
            <person name="Nilsson E."/>
            <person name="Bystrom M."/>
            <person name="Larkeryd A."/>
            <person name="Stenberg P."/>
            <person name="Scholtz H.C."/>
            <person name="Forsman M."/>
            <person name="Sjodin A."/>
        </authorList>
    </citation>
    <scope>NUCLEOTIDE SEQUENCE [LARGE SCALE GENOMIC DNA]</scope>
    <source>
        <strain evidence="5 6">08HL01032</strain>
    </source>
</reference>
<dbReference type="EMBL" id="CP010427">
    <property type="protein sequence ID" value="AJC49289.1"/>
    <property type="molecule type" value="Genomic_DNA"/>
</dbReference>
<evidence type="ECO:0000256" key="1">
    <source>
        <dbReference type="ARBA" id="ARBA00001933"/>
    </source>
</evidence>
<dbReference type="Gene3D" id="3.40.640.10">
    <property type="entry name" value="Type I PLP-dependent aspartate aminotransferase-like (Major domain)"/>
    <property type="match status" value="1"/>
</dbReference>
<dbReference type="OrthoDB" id="9805807at2"/>
<dbReference type="RefSeq" id="WP_039125211.1">
    <property type="nucleotide sequence ID" value="NZ_CP010427.1"/>
</dbReference>
<dbReference type="PANTHER" id="PTHR11808">
    <property type="entry name" value="TRANS-SULFURATION ENZYME FAMILY MEMBER"/>
    <property type="match status" value="1"/>
</dbReference>
<dbReference type="Gene3D" id="3.90.1150.10">
    <property type="entry name" value="Aspartate Aminotransferase, domain 1"/>
    <property type="match status" value="1"/>
</dbReference>
<keyword evidence="6" id="KW-1185">Reference proteome</keyword>
<dbReference type="EC" id="4.4.1.11" evidence="5"/>
<gene>
    <name evidence="5" type="ORF">SD28_06435</name>
</gene>
<dbReference type="FunFam" id="3.90.1150.10:FF:000033">
    <property type="entry name" value="Cystathionine gamma-synthase"/>
    <property type="match status" value="1"/>
</dbReference>
<comment type="cofactor">
    <cofactor evidence="1 4">
        <name>pyridoxal 5'-phosphate</name>
        <dbReference type="ChEBI" id="CHEBI:597326"/>
    </cofactor>
</comment>
<dbReference type="GO" id="GO:0009086">
    <property type="term" value="P:methionine biosynthetic process"/>
    <property type="evidence" value="ECO:0007669"/>
    <property type="project" value="UniProtKB-ARBA"/>
</dbReference>
<evidence type="ECO:0000256" key="2">
    <source>
        <dbReference type="ARBA" id="ARBA00022898"/>
    </source>
</evidence>
<dbReference type="SUPFAM" id="SSF53383">
    <property type="entry name" value="PLP-dependent transferases"/>
    <property type="match status" value="1"/>
</dbReference>
<name>A0A0A8E5P7_9GAMM</name>
<accession>A0A0A8E5P7</accession>
<dbReference type="STRING" id="594679.SD28_06435"/>
<dbReference type="GO" id="GO:0030170">
    <property type="term" value="F:pyridoxal phosphate binding"/>
    <property type="evidence" value="ECO:0007669"/>
    <property type="project" value="InterPro"/>
</dbReference>
<dbReference type="InterPro" id="IPR015424">
    <property type="entry name" value="PyrdxlP-dep_Trfase"/>
</dbReference>
<dbReference type="GO" id="GO:0018826">
    <property type="term" value="F:methionine gamma-lyase activity"/>
    <property type="evidence" value="ECO:0007669"/>
    <property type="project" value="UniProtKB-EC"/>
</dbReference>
<sequence>MKANYNSFETLCVHGGDEDNQHQSVQPPLYLTSAFTFKDIQQADDTFSFKRKAYVYTRGGNPTVNLLERRMALLESAVGSVAFSSGMSAVTTVLLSFLSYGDTVIAHRNLYGSTFSAIDKLFPKYGIKANLIDLTDTASFEKLIDKTVKVVYFETPTNPSLEIIDIKAIASIAKKYGIKVVVDNTFATPYLQKPLTLGADVVVHSTTKYLNGHGDVVGGIACANSEEYLASLKFEYMCELGGVMSPFDAWLILRGLKTLPLRVEKHQQNTREIAEFLNRHPMIERVLYPGFENHPGHKIATEQMSGYGGIVSFELKGDSDVGRKFIESVKMMKIAVSLGDTETLIQVPALMTHRGYPRGELAKFGFSENTVRIAAGLENTKDLIDDINQALESIF</sequence>
<evidence type="ECO:0000313" key="6">
    <source>
        <dbReference type="Proteomes" id="UP000031104"/>
    </source>
</evidence>
<dbReference type="PANTHER" id="PTHR11808:SF80">
    <property type="entry name" value="CYSTATHIONINE GAMMA-LYASE"/>
    <property type="match status" value="1"/>
</dbReference>
<dbReference type="InterPro" id="IPR015421">
    <property type="entry name" value="PyrdxlP-dep_Trfase_major"/>
</dbReference>
<dbReference type="GO" id="GO:0019346">
    <property type="term" value="P:transsulfuration"/>
    <property type="evidence" value="ECO:0007669"/>
    <property type="project" value="InterPro"/>
</dbReference>
<keyword evidence="5" id="KW-0456">Lyase</keyword>
<dbReference type="InterPro" id="IPR000277">
    <property type="entry name" value="Cys/Met-Metab_PyrdxlP-dep_enz"/>
</dbReference>
<protein>
    <submittedName>
        <fullName evidence="5">Methionine gamma-lyase</fullName>
        <ecNumber evidence="5">4.4.1.11</ecNumber>
    </submittedName>
</protein>
<dbReference type="InterPro" id="IPR054542">
    <property type="entry name" value="Cys_met_metab_PP"/>
</dbReference>
<organism evidence="5 6">
    <name type="scientific">Allofrancisella guangzhouensis</name>
    <dbReference type="NCBI Taxonomy" id="594679"/>
    <lineage>
        <taxon>Bacteria</taxon>
        <taxon>Pseudomonadati</taxon>
        <taxon>Pseudomonadota</taxon>
        <taxon>Gammaproteobacteria</taxon>
        <taxon>Thiotrichales</taxon>
        <taxon>Francisellaceae</taxon>
        <taxon>Allofrancisella</taxon>
    </lineage>
</organism>
<dbReference type="PROSITE" id="PS00868">
    <property type="entry name" value="CYS_MET_METAB_PP"/>
    <property type="match status" value="1"/>
</dbReference>
<proteinExistence type="inferred from homology"/>
<evidence type="ECO:0000256" key="3">
    <source>
        <dbReference type="PIRSR" id="PIRSR001434-2"/>
    </source>
</evidence>
<dbReference type="InterPro" id="IPR015422">
    <property type="entry name" value="PyrdxlP-dep_Trfase_small"/>
</dbReference>
<dbReference type="Proteomes" id="UP000031104">
    <property type="component" value="Chromosome"/>
</dbReference>
<dbReference type="HOGENOM" id="CLU_018986_2_0_6"/>
<evidence type="ECO:0000313" key="5">
    <source>
        <dbReference type="EMBL" id="AJC49289.1"/>
    </source>
</evidence>
<dbReference type="Pfam" id="PF01053">
    <property type="entry name" value="Cys_Met_Meta_PP"/>
    <property type="match status" value="1"/>
</dbReference>
<evidence type="ECO:0000256" key="4">
    <source>
        <dbReference type="RuleBase" id="RU362118"/>
    </source>
</evidence>